<dbReference type="EMBL" id="CAADFN010000002">
    <property type="protein sequence ID" value="VFK12935.1"/>
    <property type="molecule type" value="Genomic_DNA"/>
</dbReference>
<dbReference type="GO" id="GO:0016887">
    <property type="term" value="F:ATP hydrolysis activity"/>
    <property type="evidence" value="ECO:0007669"/>
    <property type="project" value="InterPro"/>
</dbReference>
<dbReference type="PANTHER" id="PTHR40396:SF1">
    <property type="entry name" value="ATPASE AAA-TYPE CORE DOMAIN-CONTAINING PROTEIN"/>
    <property type="match status" value="1"/>
</dbReference>
<dbReference type="GO" id="GO:0005524">
    <property type="term" value="F:ATP binding"/>
    <property type="evidence" value="ECO:0007669"/>
    <property type="project" value="InterPro"/>
</dbReference>
<dbReference type="Pfam" id="PF13304">
    <property type="entry name" value="AAA_21"/>
    <property type="match status" value="1"/>
</dbReference>
<gene>
    <name evidence="2" type="ORF">BECKLFY1418C_GA0070996_10025</name>
</gene>
<dbReference type="PANTHER" id="PTHR40396">
    <property type="entry name" value="ATPASE-LIKE PROTEIN"/>
    <property type="match status" value="1"/>
</dbReference>
<reference evidence="2" key="1">
    <citation type="submission" date="2019-02" db="EMBL/GenBank/DDBJ databases">
        <authorList>
            <person name="Gruber-Vodicka R. H."/>
            <person name="Seah K. B. B."/>
        </authorList>
    </citation>
    <scope>NUCLEOTIDE SEQUENCE</scope>
    <source>
        <strain evidence="2">BECK_BY7</strain>
    </source>
</reference>
<dbReference type="Gene3D" id="3.40.50.300">
    <property type="entry name" value="P-loop containing nucleotide triphosphate hydrolases"/>
    <property type="match status" value="1"/>
</dbReference>
<protein>
    <submittedName>
        <fullName evidence="2">Predicted ATPase</fullName>
    </submittedName>
</protein>
<dbReference type="AlphaFoldDB" id="A0A450W7D3"/>
<sequence length="394" mass="45463">MKIESLTVRNFRTFKEVTLDDLPAYAVFIGANGTGKTTLFDLFGFLKDCLAGNVRTALQRRGGFREVVTRGQQNEAILIEIKFRMPIAKVDRLVTYHLEIGMNGNRPIVEREILKYKRGRYGSPRHFLDFEHGKGFAITNEEDFDKEDEDLNRESQELDSPDILAIKGIGQFNRFKAANAFRKLLENWHVSDFHIDAARGDKDAGYAEHLSVSGDNLVLVAQFLYEEHRETFERVLECMRQRVPGVAEIRAEQMINGRIVLRFRDGSFKEPFIDRYVSDGTIKMFAYLLLLNDPAPHPLLCVEEPENQLYPILMPELAEEFLEYSDRGGQVFVSTHSPDFLNEVPLESIYWLEKVNGVTQVHRAQENQQLVDLIEEGDKPGYLWKQRLFGETFF</sequence>
<dbReference type="InterPro" id="IPR003959">
    <property type="entry name" value="ATPase_AAA_core"/>
</dbReference>
<dbReference type="InterPro" id="IPR014555">
    <property type="entry name" value="RecF-like"/>
</dbReference>
<name>A0A450W7D3_9GAMM</name>
<organism evidence="2">
    <name type="scientific">Candidatus Kentrum sp. LFY</name>
    <dbReference type="NCBI Taxonomy" id="2126342"/>
    <lineage>
        <taxon>Bacteria</taxon>
        <taxon>Pseudomonadati</taxon>
        <taxon>Pseudomonadota</taxon>
        <taxon>Gammaproteobacteria</taxon>
        <taxon>Candidatus Kentrum</taxon>
    </lineage>
</organism>
<feature type="domain" description="ATPase AAA-type core" evidence="1">
    <location>
        <begin position="26"/>
        <end position="341"/>
    </location>
</feature>
<accession>A0A450W7D3</accession>
<dbReference type="SUPFAM" id="SSF52540">
    <property type="entry name" value="P-loop containing nucleoside triphosphate hydrolases"/>
    <property type="match status" value="1"/>
</dbReference>
<evidence type="ECO:0000313" key="2">
    <source>
        <dbReference type="EMBL" id="VFK12935.1"/>
    </source>
</evidence>
<dbReference type="PIRSF" id="PIRSF029347">
    <property type="entry name" value="RecF"/>
    <property type="match status" value="1"/>
</dbReference>
<evidence type="ECO:0000259" key="1">
    <source>
        <dbReference type="Pfam" id="PF13304"/>
    </source>
</evidence>
<dbReference type="InterPro" id="IPR027417">
    <property type="entry name" value="P-loop_NTPase"/>
</dbReference>
<proteinExistence type="predicted"/>